<protein>
    <submittedName>
        <fullName evidence="3">Nickase</fullName>
    </submittedName>
</protein>
<feature type="transmembrane region" description="Helical" evidence="2">
    <location>
        <begin position="5"/>
        <end position="21"/>
    </location>
</feature>
<dbReference type="EMBL" id="CP011133">
    <property type="protein sequence ID" value="AKE62123.1"/>
    <property type="molecule type" value="Genomic_DNA"/>
</dbReference>
<dbReference type="AlphaFoldDB" id="A0A0F6RIV7"/>
<dbReference type="Proteomes" id="UP000034085">
    <property type="component" value="Plasmid"/>
</dbReference>
<evidence type="ECO:0000313" key="4">
    <source>
        <dbReference type="Proteomes" id="UP000034085"/>
    </source>
</evidence>
<dbReference type="HOGENOM" id="CLU_1346910_0_0_6"/>
<dbReference type="OrthoDB" id="8967890at2"/>
<evidence type="ECO:0000256" key="1">
    <source>
        <dbReference type="SAM" id="MobiDB-lite"/>
    </source>
</evidence>
<proteinExistence type="predicted"/>
<evidence type="ECO:0000256" key="2">
    <source>
        <dbReference type="SAM" id="Phobius"/>
    </source>
</evidence>
<keyword evidence="2" id="KW-0812">Transmembrane</keyword>
<reference evidence="3 4" key="1">
    <citation type="submission" date="2015-03" db="EMBL/GenBank/DDBJ databases">
        <title>Complete genome sequence of Citrobacter amalonaticus Y19.</title>
        <authorList>
            <person name="Park S."/>
        </authorList>
    </citation>
    <scope>NUCLEOTIDE SEQUENCE [LARGE SCALE GENOMIC DNA]</scope>
    <source>
        <strain evidence="3 4">Y19</strain>
        <plasmid evidence="4">Plasmid</plasmid>
    </source>
</reference>
<keyword evidence="2" id="KW-1133">Transmembrane helix</keyword>
<keyword evidence="3" id="KW-0614">Plasmid</keyword>
<name>A0A0F6RIV7_CITAM</name>
<gene>
    <name evidence="3" type="ORF">F384_26510</name>
</gene>
<geneLocation type="plasmid" evidence="3">
    <name>unnamed</name>
</geneLocation>
<organism evidence="3 4">
    <name type="scientific">Citrobacter amalonaticus Y19</name>
    <dbReference type="NCBI Taxonomy" id="1261127"/>
    <lineage>
        <taxon>Bacteria</taxon>
        <taxon>Pseudomonadati</taxon>
        <taxon>Pseudomonadota</taxon>
        <taxon>Gammaproteobacteria</taxon>
        <taxon>Enterobacterales</taxon>
        <taxon>Enterobacteriaceae</taxon>
        <taxon>Citrobacter</taxon>
    </lineage>
</organism>
<dbReference type="KEGG" id="cama:F384_26510"/>
<dbReference type="PATRIC" id="fig|1261127.3.peg.5499"/>
<feature type="transmembrane region" description="Helical" evidence="2">
    <location>
        <begin position="41"/>
        <end position="63"/>
    </location>
</feature>
<feature type="region of interest" description="Disordered" evidence="1">
    <location>
        <begin position="72"/>
        <end position="91"/>
    </location>
</feature>
<sequence>MSDPISLMAGIVFFGAVYYRAEYIRFLGPIWLAIFIAERGLLFTGLGFVTATVCVVVALLVIYNSFFTKSGKKSNEATNGNMVEGSSRAGSNNDKAKYANHRYEGTLVYCGLENWKHDPSNDKSYLVKIHSGGKDHEIWAVGLKSAVETCGAKVGDIVSVWKESEVRTDKAQVFDESGKVTGYRTLLNEKRRGIWVMQVLAES</sequence>
<evidence type="ECO:0000313" key="3">
    <source>
        <dbReference type="EMBL" id="AKE62123.1"/>
    </source>
</evidence>
<dbReference type="RefSeq" id="WP_046498904.1">
    <property type="nucleotide sequence ID" value="NZ_CP011133.1"/>
</dbReference>
<keyword evidence="2" id="KW-0472">Membrane</keyword>
<accession>A0A0F6RIV7</accession>